<dbReference type="AlphaFoldDB" id="A0A0D0GZ75"/>
<dbReference type="RefSeq" id="WP_042750533.1">
    <property type="nucleotide sequence ID" value="NZ_CP031198.1"/>
</dbReference>
<dbReference type="Pfam" id="PF22758">
    <property type="entry name" value="Phage_cement"/>
    <property type="match status" value="1"/>
</dbReference>
<accession>A0A0D0GZ75</accession>
<evidence type="ECO:0000313" key="1">
    <source>
        <dbReference type="EMBL" id="QCZ53572.1"/>
    </source>
</evidence>
<gene>
    <name evidence="1" type="ORF">UCCLBBS449_1637</name>
</gene>
<proteinExistence type="predicted"/>
<evidence type="ECO:0000313" key="2">
    <source>
        <dbReference type="Proteomes" id="UP000307074"/>
    </source>
</evidence>
<sequence length="154" mass="15715">MGLIPRPQMYMDPNIGLGKIADIRHTEVDSAVAAGVVAAGAAVQMSSGAVTTVSDGKFYGVAVAKDYVDNLDDSPQTSKYKAKQMVPVLRKGTINVAITADVTEGQPAAVDGTTGNFKPAAGADTIVGTFKTAGKFVADDATAGSTAQLQINLP</sequence>
<name>A0A0D0GZ75_LEVBR</name>
<reference evidence="1 2" key="1">
    <citation type="submission" date="2018-07" db="EMBL/GenBank/DDBJ databases">
        <authorList>
            <person name="Feyereisen M."/>
        </authorList>
    </citation>
    <scope>NUCLEOTIDE SEQUENCE [LARGE SCALE GENOMIC DNA]</scope>
    <source>
        <strain evidence="1 2">UCCLBBS449</strain>
    </source>
</reference>
<protein>
    <submittedName>
        <fullName evidence="1">Uncharacterized protein</fullName>
    </submittedName>
</protein>
<dbReference type="InterPro" id="IPR054438">
    <property type="entry name" value="Struct_cement_gp24/gp6"/>
</dbReference>
<dbReference type="EMBL" id="CP031198">
    <property type="protein sequence ID" value="QCZ53572.1"/>
    <property type="molecule type" value="Genomic_DNA"/>
</dbReference>
<organism evidence="1 2">
    <name type="scientific">Levilactobacillus brevis</name>
    <name type="common">Lactobacillus brevis</name>
    <dbReference type="NCBI Taxonomy" id="1580"/>
    <lineage>
        <taxon>Bacteria</taxon>
        <taxon>Bacillati</taxon>
        <taxon>Bacillota</taxon>
        <taxon>Bacilli</taxon>
        <taxon>Lactobacillales</taxon>
        <taxon>Lactobacillaceae</taxon>
        <taxon>Levilactobacillus</taxon>
    </lineage>
</organism>
<dbReference type="Proteomes" id="UP000307074">
    <property type="component" value="Chromosome"/>
</dbReference>